<keyword evidence="3" id="KW-1133">Transmembrane helix</keyword>
<dbReference type="RefSeq" id="XP_015175229.1">
    <property type="nucleotide sequence ID" value="XM_015319743.1"/>
</dbReference>
<reference evidence="6 7" key="1">
    <citation type="submission" date="2025-05" db="UniProtKB">
        <authorList>
            <consortium name="RefSeq"/>
        </authorList>
    </citation>
    <scope>IDENTIFICATION</scope>
    <source>
        <tissue evidence="6 7">Whole body</tissue>
    </source>
</reference>
<dbReference type="RefSeq" id="XP_015175227.1">
    <property type="nucleotide sequence ID" value="XM_015319741.1"/>
</dbReference>
<keyword evidence="3" id="KW-0812">Transmembrane</keyword>
<organism evidence="5 8">
    <name type="scientific">Polistes dominula</name>
    <name type="common">European paper wasp</name>
    <name type="synonym">Vespa dominula</name>
    <dbReference type="NCBI Taxonomy" id="743375"/>
    <lineage>
        <taxon>Eukaryota</taxon>
        <taxon>Metazoa</taxon>
        <taxon>Ecdysozoa</taxon>
        <taxon>Arthropoda</taxon>
        <taxon>Hexapoda</taxon>
        <taxon>Insecta</taxon>
        <taxon>Pterygota</taxon>
        <taxon>Neoptera</taxon>
        <taxon>Endopterygota</taxon>
        <taxon>Hymenoptera</taxon>
        <taxon>Apocrita</taxon>
        <taxon>Aculeata</taxon>
        <taxon>Vespoidea</taxon>
        <taxon>Vespidae</taxon>
        <taxon>Polistinae</taxon>
        <taxon>Polistini</taxon>
        <taxon>Polistes</taxon>
    </lineage>
</organism>
<dbReference type="Proteomes" id="UP000694924">
    <property type="component" value="Unplaced"/>
</dbReference>
<evidence type="ECO:0000256" key="3">
    <source>
        <dbReference type="SAM" id="Phobius"/>
    </source>
</evidence>
<dbReference type="RefSeq" id="XP_015175228.1">
    <property type="nucleotide sequence ID" value="XM_015319742.1"/>
</dbReference>
<name>A0ABM1I4U2_POLDO</name>
<feature type="domain" description="Cadherin" evidence="4">
    <location>
        <begin position="184"/>
        <end position="257"/>
    </location>
</feature>
<evidence type="ECO:0000313" key="7">
    <source>
        <dbReference type="RefSeq" id="XP_015175228.1"/>
    </source>
</evidence>
<keyword evidence="3" id="KW-0472">Membrane</keyword>
<dbReference type="GeneID" id="107065766"/>
<accession>A0ABM1I4U2</accession>
<feature type="region of interest" description="Disordered" evidence="2">
    <location>
        <begin position="620"/>
        <end position="662"/>
    </location>
</feature>
<protein>
    <submittedName>
        <fullName evidence="6 7">Proto-oncogene tyrosine-protein kinase receptor Ret-like</fullName>
    </submittedName>
</protein>
<evidence type="ECO:0000313" key="6">
    <source>
        <dbReference type="RefSeq" id="XP_015175227.1"/>
    </source>
</evidence>
<evidence type="ECO:0000313" key="8">
    <source>
        <dbReference type="RefSeq" id="XP_015175229.1"/>
    </source>
</evidence>
<dbReference type="Pfam" id="PF22540">
    <property type="entry name" value="RET_CRD"/>
    <property type="match status" value="1"/>
</dbReference>
<feature type="transmembrane region" description="Helical" evidence="3">
    <location>
        <begin position="671"/>
        <end position="692"/>
    </location>
</feature>
<proteinExistence type="predicted"/>
<keyword evidence="1" id="KW-0106">Calcium</keyword>
<feature type="compositionally biased region" description="Basic and acidic residues" evidence="2">
    <location>
        <begin position="636"/>
        <end position="653"/>
    </location>
</feature>
<evidence type="ECO:0000256" key="2">
    <source>
        <dbReference type="SAM" id="MobiDB-lite"/>
    </source>
</evidence>
<dbReference type="PROSITE" id="PS50268">
    <property type="entry name" value="CADHERIN_2"/>
    <property type="match status" value="1"/>
</dbReference>
<evidence type="ECO:0000259" key="4">
    <source>
        <dbReference type="PROSITE" id="PS50268"/>
    </source>
</evidence>
<dbReference type="InterPro" id="IPR002126">
    <property type="entry name" value="Cadherin-like_dom"/>
</dbReference>
<evidence type="ECO:0000313" key="5">
    <source>
        <dbReference type="Proteomes" id="UP000694924"/>
    </source>
</evidence>
<gene>
    <name evidence="6 7 8" type="primary">LOC107065766</name>
</gene>
<evidence type="ECO:0000256" key="1">
    <source>
        <dbReference type="PROSITE-ProRule" id="PRU00043"/>
    </source>
</evidence>
<keyword evidence="5" id="KW-1185">Reference proteome</keyword>
<dbReference type="InterPro" id="IPR055162">
    <property type="entry name" value="RET_CRD"/>
</dbReference>
<sequence>MKDPVTRIFAFLLIIFWTLLLKRISPSAALYFPQSNLVLRLPTLTNNSANFSSNLKLLTLRTLRNDSTIPKKAKYQISTRNKKISNLDKNTNTIWLSNLPNTNLSDTIIVRAKENDSNEAVMEIKIQPLPTKENQLNCADYVQDMCFWNTSRYKIYENQPRTMLGSFGPEIYNHICPHFRVTGYDLMNGTDYFQIINNTLYTNTSLDRDTLEPEGGPGPRADISVRCIVYEDTGEQYVLLNTLSIEILDQDDNPPVIQNNLTSVNITVQEFTAGDRLDENNVLIRDSDEIDSNQFTLTILEDVHNALNFTYTIVPIDHPSHPEHPVYTFIYTRFHAKTTLLPKSPYTVILRVKDESLLPEYGENEVNVTISFYGPEHRKITPTAASISLKHPINYPENVRIARVSPRYYRVAQPTSQVNPRISFSIHGSEAFNVTEKGGIVHVIDTNLLKTAPSLIPLKLELRVGDQMKSSITIKVNLIDVQPTKMEICNEIEGIVHSCANAESRQDCELNCGVGGGILNNDTYMGHCIWRLNNSNILPNQMSERYATCSPNLNFCPDYTCDELERLDPRICPQDCTIESEVHFAEMNKGGRGIKSGLGICSCNDMVQCTCGPESFRKDNTGGGGGGSQFTKTKVGKNETNGKLRRDRDKNEEPIPGARKASTESCGPICIISVFGAATFVILVIFGFFVTLKYRKHLHESSGMCVCSDIWIL</sequence>